<dbReference type="AlphaFoldDB" id="A0A4Y8SHN6"/>
<dbReference type="Proteomes" id="UP000297540">
    <property type="component" value="Unassembled WGS sequence"/>
</dbReference>
<evidence type="ECO:0000259" key="1">
    <source>
        <dbReference type="Pfam" id="PF04264"/>
    </source>
</evidence>
<evidence type="ECO:0000313" key="2">
    <source>
        <dbReference type="EMBL" id="TFF38201.1"/>
    </source>
</evidence>
<organism evidence="2 3">
    <name type="scientific">Mucilaginibacter psychrotolerans</name>
    <dbReference type="NCBI Taxonomy" id="1524096"/>
    <lineage>
        <taxon>Bacteria</taxon>
        <taxon>Pseudomonadati</taxon>
        <taxon>Bacteroidota</taxon>
        <taxon>Sphingobacteriia</taxon>
        <taxon>Sphingobacteriales</taxon>
        <taxon>Sphingobacteriaceae</taxon>
        <taxon>Mucilaginibacter</taxon>
    </lineage>
</organism>
<evidence type="ECO:0000313" key="3">
    <source>
        <dbReference type="Proteomes" id="UP000297540"/>
    </source>
</evidence>
<dbReference type="OrthoDB" id="116832at2"/>
<gene>
    <name evidence="2" type="ORF">E2R66_09190</name>
</gene>
<dbReference type="SUPFAM" id="SSF101874">
    <property type="entry name" value="YceI-like"/>
    <property type="match status" value="1"/>
</dbReference>
<dbReference type="RefSeq" id="WP_133229874.1">
    <property type="nucleotide sequence ID" value="NZ_SOZE01000007.1"/>
</dbReference>
<proteinExistence type="predicted"/>
<name>A0A4Y8SHN6_9SPHI</name>
<protein>
    <submittedName>
        <fullName evidence="2">YceI family protein</fullName>
    </submittedName>
</protein>
<dbReference type="EMBL" id="SOZE01000007">
    <property type="protein sequence ID" value="TFF38201.1"/>
    <property type="molecule type" value="Genomic_DNA"/>
</dbReference>
<reference evidence="2 3" key="1">
    <citation type="journal article" date="2017" name="Int. J. Syst. Evol. Microbiol.">
        <title>Mucilaginibacterpsychrotolerans sp. nov., isolated from peatlands.</title>
        <authorList>
            <person name="Deng Y."/>
            <person name="Shen L."/>
            <person name="Xu B."/>
            <person name="Liu Y."/>
            <person name="Gu Z."/>
            <person name="Liu H."/>
            <person name="Zhou Y."/>
        </authorList>
    </citation>
    <scope>NUCLEOTIDE SEQUENCE [LARGE SCALE GENOMIC DNA]</scope>
    <source>
        <strain evidence="2 3">NH7-4</strain>
    </source>
</reference>
<accession>A0A4Y8SHN6</accession>
<feature type="domain" description="Lipid/polyisoprenoid-binding YceI-like" evidence="1">
    <location>
        <begin position="47"/>
        <end position="176"/>
    </location>
</feature>
<dbReference type="InterPro" id="IPR007372">
    <property type="entry name" value="Lipid/polyisoprenoid-bd_YceI"/>
</dbReference>
<dbReference type="Pfam" id="PF04264">
    <property type="entry name" value="YceI"/>
    <property type="match status" value="1"/>
</dbReference>
<dbReference type="Gene3D" id="2.40.128.110">
    <property type="entry name" value="Lipid/polyisoprenoid-binding, YceI-like"/>
    <property type="match status" value="1"/>
</dbReference>
<comment type="caution">
    <text evidence="2">The sequence shown here is derived from an EMBL/GenBank/DDBJ whole genome shotgun (WGS) entry which is preliminary data.</text>
</comment>
<dbReference type="InterPro" id="IPR036761">
    <property type="entry name" value="TTHA0802/YceI-like_sf"/>
</dbReference>
<sequence length="183" mass="20075">MKYIGLILLAWLSIKNQAGQDLYACKNAKISLFSTAPLEDISAVSNSGTSVYNPATGDLAFSVAIRSFQFPKSLMQEHFNENYMESDKYPRASFKGKIQEAIDITKNGSYPVNVAGELDVHGVKQTRTIPGTVVVNNGTVSMSAEFMVKCVDHKIDIPTLVFKHIAETIKMNVSATYMAVKSN</sequence>
<keyword evidence="3" id="KW-1185">Reference proteome</keyword>